<feature type="region of interest" description="Disordered" evidence="1">
    <location>
        <begin position="1"/>
        <end position="30"/>
    </location>
</feature>
<evidence type="ECO:0000256" key="1">
    <source>
        <dbReference type="SAM" id="MobiDB-lite"/>
    </source>
</evidence>
<organism evidence="2">
    <name type="scientific">uncultured Solirubrobacteraceae bacterium</name>
    <dbReference type="NCBI Taxonomy" id="1162706"/>
    <lineage>
        <taxon>Bacteria</taxon>
        <taxon>Bacillati</taxon>
        <taxon>Actinomycetota</taxon>
        <taxon>Thermoleophilia</taxon>
        <taxon>Solirubrobacterales</taxon>
        <taxon>Solirubrobacteraceae</taxon>
        <taxon>environmental samples</taxon>
    </lineage>
</organism>
<feature type="region of interest" description="Disordered" evidence="1">
    <location>
        <begin position="45"/>
        <end position="147"/>
    </location>
</feature>
<name>A0A6J4SBD1_9ACTN</name>
<dbReference type="EMBL" id="CADCVL010000343">
    <property type="protein sequence ID" value="CAA9488129.1"/>
    <property type="molecule type" value="Genomic_DNA"/>
</dbReference>
<gene>
    <name evidence="2" type="ORF">AVDCRST_MAG65-1854</name>
</gene>
<feature type="compositionally biased region" description="Basic residues" evidence="1">
    <location>
        <begin position="107"/>
        <end position="116"/>
    </location>
</feature>
<accession>A0A6J4SBD1</accession>
<proteinExistence type="predicted"/>
<reference evidence="2" key="1">
    <citation type="submission" date="2020-02" db="EMBL/GenBank/DDBJ databases">
        <authorList>
            <person name="Meier V. D."/>
        </authorList>
    </citation>
    <scope>NUCLEOTIDE SEQUENCE</scope>
    <source>
        <strain evidence="2">AVDCRST_MAG65</strain>
    </source>
</reference>
<feature type="non-terminal residue" evidence="2">
    <location>
        <position position="147"/>
    </location>
</feature>
<feature type="non-terminal residue" evidence="2">
    <location>
        <position position="1"/>
    </location>
</feature>
<feature type="compositionally biased region" description="Basic and acidic residues" evidence="1">
    <location>
        <begin position="52"/>
        <end position="65"/>
    </location>
</feature>
<feature type="compositionally biased region" description="Basic and acidic residues" evidence="1">
    <location>
        <begin position="15"/>
        <end position="27"/>
    </location>
</feature>
<evidence type="ECO:0000313" key="2">
    <source>
        <dbReference type="EMBL" id="CAA9488129.1"/>
    </source>
</evidence>
<dbReference type="AlphaFoldDB" id="A0A6J4SBD1"/>
<protein>
    <submittedName>
        <fullName evidence="2">Probable low-affinity inorganic phosphate transporter</fullName>
    </submittedName>
</protein>
<sequence>RHGDRPRDLRRRLAHHQDDGHPDHQDGCRAGLLRAGVRRRGDLLGLGGRLPAVDHARHLRGDHGGGRRQAGLRRPLGRRGQHPARVGADAAGRRRRRRDHLRDGRSARRRRGRSGRRVACSGRRADRGVRAAGAPQPPGGHAGGRRM</sequence>